<organism evidence="7 8">
    <name type="scientific">Meloidogyne floridensis</name>
    <dbReference type="NCBI Taxonomy" id="298350"/>
    <lineage>
        <taxon>Eukaryota</taxon>
        <taxon>Metazoa</taxon>
        <taxon>Ecdysozoa</taxon>
        <taxon>Nematoda</taxon>
        <taxon>Chromadorea</taxon>
        <taxon>Rhabditida</taxon>
        <taxon>Tylenchina</taxon>
        <taxon>Tylenchomorpha</taxon>
        <taxon>Tylenchoidea</taxon>
        <taxon>Meloidogynidae</taxon>
        <taxon>Meloidogyninae</taxon>
        <taxon>Meloidogyne</taxon>
    </lineage>
</organism>
<keyword evidence="7" id="KW-1185">Reference proteome</keyword>
<evidence type="ECO:0000256" key="3">
    <source>
        <dbReference type="ARBA" id="ARBA00022690"/>
    </source>
</evidence>
<evidence type="ECO:0000256" key="5">
    <source>
        <dbReference type="ARBA" id="ARBA00023157"/>
    </source>
</evidence>
<evidence type="ECO:0000256" key="1">
    <source>
        <dbReference type="ARBA" id="ARBA00004613"/>
    </source>
</evidence>
<feature type="domain" description="BPTI/Kunitz inhibitor" evidence="6">
    <location>
        <begin position="10"/>
        <end position="58"/>
    </location>
</feature>
<proteinExistence type="predicted"/>
<dbReference type="AlphaFoldDB" id="A0A915P9D2"/>
<sequence length="189" mass="21609">MINADKPRRCLSKKLVGPCKAIIPSWWFDNGECKVFGYGGCKGNENRFPTKEECEKICKRCLSKKLVGPCKAIIPSWWYDNGECKVFGYGGCKGNENRFSTKEECEKICKFMRLKSFHDLSEGLSVPKWDAYTNVERLTLIGRVVQNMQMHVLFADMPEESRIGGVMVGDLARILINIENSYHIQELQL</sequence>
<evidence type="ECO:0000259" key="6">
    <source>
        <dbReference type="PROSITE" id="PS50279"/>
    </source>
</evidence>
<dbReference type="SMART" id="SM00131">
    <property type="entry name" value="KU"/>
    <property type="match status" value="2"/>
</dbReference>
<comment type="subcellular location">
    <subcellularLocation>
        <location evidence="1">Secreted</location>
    </subcellularLocation>
</comment>
<accession>A0A915P9D2</accession>
<keyword evidence="3" id="KW-0646">Protease inhibitor</keyword>
<dbReference type="PRINTS" id="PR00759">
    <property type="entry name" value="BASICPTASE"/>
</dbReference>
<dbReference type="GO" id="GO:0004867">
    <property type="term" value="F:serine-type endopeptidase inhibitor activity"/>
    <property type="evidence" value="ECO:0007669"/>
    <property type="project" value="UniProtKB-KW"/>
</dbReference>
<dbReference type="SUPFAM" id="SSF57362">
    <property type="entry name" value="BPTI-like"/>
    <property type="match status" value="2"/>
</dbReference>
<dbReference type="WBParaSite" id="scf7180000424727.g13839">
    <property type="protein sequence ID" value="scf7180000424727.g13839"/>
    <property type="gene ID" value="scf7180000424727.g13839"/>
</dbReference>
<dbReference type="GO" id="GO:0005615">
    <property type="term" value="C:extracellular space"/>
    <property type="evidence" value="ECO:0007669"/>
    <property type="project" value="TreeGrafter"/>
</dbReference>
<dbReference type="PANTHER" id="PTHR10083">
    <property type="entry name" value="KUNITZ-TYPE PROTEASE INHIBITOR-RELATED"/>
    <property type="match status" value="1"/>
</dbReference>
<dbReference type="FunFam" id="4.10.410.10:FF:000005">
    <property type="entry name" value="Pancreatic trypsin inhibitor"/>
    <property type="match status" value="1"/>
</dbReference>
<dbReference type="InterPro" id="IPR050098">
    <property type="entry name" value="TFPI/VKTCI-like"/>
</dbReference>
<dbReference type="Pfam" id="PF00014">
    <property type="entry name" value="Kunitz_BPTI"/>
    <property type="match status" value="2"/>
</dbReference>
<dbReference type="InterPro" id="IPR020901">
    <property type="entry name" value="Prtase_inh_Kunz-CS"/>
</dbReference>
<dbReference type="CDD" id="cd00109">
    <property type="entry name" value="Kunitz-type"/>
    <property type="match status" value="2"/>
</dbReference>
<keyword evidence="2" id="KW-0964">Secreted</keyword>
<dbReference type="PROSITE" id="PS50279">
    <property type="entry name" value="BPTI_KUNITZ_2"/>
    <property type="match status" value="2"/>
</dbReference>
<dbReference type="InterPro" id="IPR036880">
    <property type="entry name" value="Kunitz_BPTI_sf"/>
</dbReference>
<keyword evidence="5" id="KW-1015">Disulfide bond</keyword>
<keyword evidence="4" id="KW-0722">Serine protease inhibitor</keyword>
<protein>
    <submittedName>
        <fullName evidence="8">BPTI/Kunitz inhibitor domain-containing protein</fullName>
    </submittedName>
</protein>
<feature type="domain" description="BPTI/Kunitz inhibitor" evidence="6">
    <location>
        <begin position="61"/>
        <end position="109"/>
    </location>
</feature>
<dbReference type="PROSITE" id="PS00280">
    <property type="entry name" value="BPTI_KUNITZ_1"/>
    <property type="match status" value="1"/>
</dbReference>
<dbReference type="Proteomes" id="UP000887560">
    <property type="component" value="Unplaced"/>
</dbReference>
<evidence type="ECO:0000313" key="8">
    <source>
        <dbReference type="WBParaSite" id="scf7180000424727.g13839"/>
    </source>
</evidence>
<dbReference type="InterPro" id="IPR002223">
    <property type="entry name" value="Kunitz_BPTI"/>
</dbReference>
<dbReference type="PANTHER" id="PTHR10083:SF381">
    <property type="entry name" value="BPTI_KUNITZ INHIBITOR DOMAIN-CONTAINING PROTEIN"/>
    <property type="match status" value="1"/>
</dbReference>
<name>A0A915P9D2_9BILA</name>
<evidence type="ECO:0000256" key="4">
    <source>
        <dbReference type="ARBA" id="ARBA00022900"/>
    </source>
</evidence>
<evidence type="ECO:0000313" key="7">
    <source>
        <dbReference type="Proteomes" id="UP000887560"/>
    </source>
</evidence>
<evidence type="ECO:0000256" key="2">
    <source>
        <dbReference type="ARBA" id="ARBA00022525"/>
    </source>
</evidence>
<reference evidence="8" key="1">
    <citation type="submission" date="2022-11" db="UniProtKB">
        <authorList>
            <consortium name="WormBaseParasite"/>
        </authorList>
    </citation>
    <scope>IDENTIFICATION</scope>
</reference>
<dbReference type="Gene3D" id="4.10.410.10">
    <property type="entry name" value="Pancreatic trypsin inhibitor Kunitz domain"/>
    <property type="match status" value="2"/>
</dbReference>